<name>A0A7V1CZR1_9GAMM</name>
<dbReference type="Proteomes" id="UP000886188">
    <property type="component" value="Unassembled WGS sequence"/>
</dbReference>
<keyword evidence="6" id="KW-1003">Cell membrane</keyword>
<reference evidence="7" key="1">
    <citation type="journal article" date="2020" name="mSystems">
        <title>Genome- and Community-Level Interaction Insights into Carbon Utilization and Element Cycling Functions of Hydrothermarchaeota in Hydrothermal Sediment.</title>
        <authorList>
            <person name="Zhou Z."/>
            <person name="Liu Y."/>
            <person name="Xu W."/>
            <person name="Pan J."/>
            <person name="Luo Z.H."/>
            <person name="Li M."/>
        </authorList>
    </citation>
    <scope>NUCLEOTIDE SEQUENCE [LARGE SCALE GENOMIC DNA]</scope>
    <source>
        <strain evidence="7">HyVt-346</strain>
    </source>
</reference>
<evidence type="ECO:0000256" key="2">
    <source>
        <dbReference type="ARBA" id="ARBA00009142"/>
    </source>
</evidence>
<gene>
    <name evidence="7" type="ORF">ENH88_12310</name>
</gene>
<evidence type="ECO:0000256" key="6">
    <source>
        <dbReference type="RuleBase" id="RU363041"/>
    </source>
</evidence>
<comment type="subcellular location">
    <subcellularLocation>
        <location evidence="6">Cell membrane</location>
        <topology evidence="6">Multi-pass membrane protein</topology>
    </subcellularLocation>
    <subcellularLocation>
        <location evidence="1">Membrane</location>
        <topology evidence="1">Multi-pass membrane protein</topology>
    </subcellularLocation>
</comment>
<keyword evidence="4 6" id="KW-1133">Transmembrane helix</keyword>
<keyword evidence="3 6" id="KW-0812">Transmembrane</keyword>
<protein>
    <recommendedName>
        <fullName evidence="6">Probable membrane transporter protein</fullName>
    </recommendedName>
</protein>
<dbReference type="GO" id="GO:0005886">
    <property type="term" value="C:plasma membrane"/>
    <property type="evidence" value="ECO:0007669"/>
    <property type="project" value="UniProtKB-SubCell"/>
</dbReference>
<keyword evidence="5 6" id="KW-0472">Membrane</keyword>
<feature type="transmembrane region" description="Helical" evidence="6">
    <location>
        <begin position="255"/>
        <end position="273"/>
    </location>
</feature>
<sequence>MSEIINQWPIIAALIATGIFAGILAGLFGVGGGIVIVPVLYFLLQGFAVSPESAMMVATATSLATIVPTSISSIRSHHLKGNIDVALVKFWAPFILVMAVIGSYLAHSIRGNALVLMFACIAILVSLNMLFRAGAPALVNQLPGKFGQAIMASVVGGLSVMIGIGGGTIGVPLLNAFNVRAHVAVGSAAVFGLLIALAGVITLLSIGTMPTDAPLGTWGLVNLPAFFLIIPLTILFAPIGVKIGSKLDQQQLKRAFAIVLMITGIRMLIQTLGA</sequence>
<dbReference type="AlphaFoldDB" id="A0A7V1CZR1"/>
<feature type="transmembrane region" description="Helical" evidence="6">
    <location>
        <begin position="86"/>
        <end position="106"/>
    </location>
</feature>
<organism evidence="7">
    <name type="scientific">Pseudoalteromonas prydzensis</name>
    <dbReference type="NCBI Taxonomy" id="182141"/>
    <lineage>
        <taxon>Bacteria</taxon>
        <taxon>Pseudomonadati</taxon>
        <taxon>Pseudomonadota</taxon>
        <taxon>Gammaproteobacteria</taxon>
        <taxon>Alteromonadales</taxon>
        <taxon>Pseudoalteromonadaceae</taxon>
        <taxon>Pseudoalteromonas</taxon>
    </lineage>
</organism>
<feature type="transmembrane region" description="Helical" evidence="6">
    <location>
        <begin position="183"/>
        <end position="206"/>
    </location>
</feature>
<proteinExistence type="inferred from homology"/>
<evidence type="ECO:0000256" key="3">
    <source>
        <dbReference type="ARBA" id="ARBA00022692"/>
    </source>
</evidence>
<feature type="transmembrane region" description="Helical" evidence="6">
    <location>
        <begin position="218"/>
        <end position="243"/>
    </location>
</feature>
<evidence type="ECO:0000256" key="5">
    <source>
        <dbReference type="ARBA" id="ARBA00023136"/>
    </source>
</evidence>
<feature type="transmembrane region" description="Helical" evidence="6">
    <location>
        <begin position="113"/>
        <end position="134"/>
    </location>
</feature>
<evidence type="ECO:0000256" key="1">
    <source>
        <dbReference type="ARBA" id="ARBA00004141"/>
    </source>
</evidence>
<dbReference type="Pfam" id="PF01925">
    <property type="entry name" value="TauE"/>
    <property type="match status" value="1"/>
</dbReference>
<dbReference type="InterPro" id="IPR002781">
    <property type="entry name" value="TM_pro_TauE-like"/>
</dbReference>
<evidence type="ECO:0000256" key="4">
    <source>
        <dbReference type="ARBA" id="ARBA00022989"/>
    </source>
</evidence>
<comment type="caution">
    <text evidence="7">The sequence shown here is derived from an EMBL/GenBank/DDBJ whole genome shotgun (WGS) entry which is preliminary data.</text>
</comment>
<dbReference type="PANTHER" id="PTHR43483:SF3">
    <property type="entry name" value="MEMBRANE TRANSPORTER PROTEIN HI_0806-RELATED"/>
    <property type="match status" value="1"/>
</dbReference>
<accession>A0A7V1CZR1</accession>
<comment type="similarity">
    <text evidence="2 6">Belongs to the 4-toluene sulfonate uptake permease (TSUP) (TC 2.A.102) family.</text>
</comment>
<feature type="transmembrane region" description="Helical" evidence="6">
    <location>
        <begin position="12"/>
        <end position="43"/>
    </location>
</feature>
<dbReference type="EMBL" id="DRGM01000128">
    <property type="protein sequence ID" value="HEA17204.1"/>
    <property type="molecule type" value="Genomic_DNA"/>
</dbReference>
<evidence type="ECO:0000313" key="7">
    <source>
        <dbReference type="EMBL" id="HEA17204.1"/>
    </source>
</evidence>
<dbReference type="RefSeq" id="WP_304182534.1">
    <property type="nucleotide sequence ID" value="NZ_DRGM01000128.1"/>
</dbReference>
<dbReference type="PANTHER" id="PTHR43483">
    <property type="entry name" value="MEMBRANE TRANSPORTER PROTEIN HI_0806-RELATED"/>
    <property type="match status" value="1"/>
</dbReference>
<feature type="transmembrane region" description="Helical" evidence="6">
    <location>
        <begin position="55"/>
        <end position="74"/>
    </location>
</feature>
<feature type="transmembrane region" description="Helical" evidence="6">
    <location>
        <begin position="146"/>
        <end position="171"/>
    </location>
</feature>